<dbReference type="RefSeq" id="WP_345245853.1">
    <property type="nucleotide sequence ID" value="NZ_BAABHD010000065.1"/>
</dbReference>
<keyword evidence="5 6" id="KW-0472">Membrane</keyword>
<feature type="domain" description="ABC3 transporter permease C-terminal" evidence="7">
    <location>
        <begin position="282"/>
        <end position="395"/>
    </location>
</feature>
<feature type="transmembrane region" description="Helical" evidence="6">
    <location>
        <begin position="370"/>
        <end position="393"/>
    </location>
</feature>
<feature type="domain" description="ABC3 transporter permease C-terminal" evidence="7">
    <location>
        <begin position="671"/>
        <end position="780"/>
    </location>
</feature>
<dbReference type="InterPro" id="IPR050250">
    <property type="entry name" value="Macrolide_Exporter_MacB"/>
</dbReference>
<keyword evidence="3 6" id="KW-0812">Transmembrane</keyword>
<evidence type="ECO:0000256" key="2">
    <source>
        <dbReference type="ARBA" id="ARBA00022475"/>
    </source>
</evidence>
<feature type="transmembrane region" description="Helical" evidence="6">
    <location>
        <begin position="321"/>
        <end position="350"/>
    </location>
</feature>
<feature type="transmembrane region" description="Helical" evidence="6">
    <location>
        <begin position="753"/>
        <end position="773"/>
    </location>
</feature>
<feature type="transmembrane region" description="Helical" evidence="6">
    <location>
        <begin position="719"/>
        <end position="738"/>
    </location>
</feature>
<dbReference type="EMBL" id="BAABHD010000065">
    <property type="protein sequence ID" value="GAA4461749.1"/>
    <property type="molecule type" value="Genomic_DNA"/>
</dbReference>
<dbReference type="Proteomes" id="UP001501175">
    <property type="component" value="Unassembled WGS sequence"/>
</dbReference>
<evidence type="ECO:0000256" key="5">
    <source>
        <dbReference type="ARBA" id="ARBA00023136"/>
    </source>
</evidence>
<evidence type="ECO:0000313" key="9">
    <source>
        <dbReference type="EMBL" id="GAA4461749.1"/>
    </source>
</evidence>
<evidence type="ECO:0000256" key="4">
    <source>
        <dbReference type="ARBA" id="ARBA00022989"/>
    </source>
</evidence>
<feature type="transmembrane region" description="Helical" evidence="6">
    <location>
        <begin position="424"/>
        <end position="443"/>
    </location>
</feature>
<dbReference type="Pfam" id="PF12704">
    <property type="entry name" value="MacB_PCD"/>
    <property type="match status" value="2"/>
</dbReference>
<evidence type="ECO:0000259" key="8">
    <source>
        <dbReference type="Pfam" id="PF12704"/>
    </source>
</evidence>
<dbReference type="PANTHER" id="PTHR30572:SF18">
    <property type="entry name" value="ABC-TYPE MACROLIDE FAMILY EXPORT SYSTEM PERMEASE COMPONENT 2"/>
    <property type="match status" value="1"/>
</dbReference>
<evidence type="ECO:0000256" key="6">
    <source>
        <dbReference type="SAM" id="Phobius"/>
    </source>
</evidence>
<dbReference type="InterPro" id="IPR025857">
    <property type="entry name" value="MacB_PCD"/>
</dbReference>
<dbReference type="PROSITE" id="PS51257">
    <property type="entry name" value="PROKAR_LIPOPROTEIN"/>
    <property type="match status" value="1"/>
</dbReference>
<feature type="transmembrane region" description="Helical" evidence="6">
    <location>
        <begin position="276"/>
        <end position="300"/>
    </location>
</feature>
<dbReference type="PANTHER" id="PTHR30572">
    <property type="entry name" value="MEMBRANE COMPONENT OF TRANSPORTER-RELATED"/>
    <property type="match status" value="1"/>
</dbReference>
<feature type="domain" description="MacB-like periplasmic core" evidence="8">
    <location>
        <begin position="20"/>
        <end position="237"/>
    </location>
</feature>
<reference evidence="10" key="1">
    <citation type="journal article" date="2019" name="Int. J. Syst. Evol. Microbiol.">
        <title>The Global Catalogue of Microorganisms (GCM) 10K type strain sequencing project: providing services to taxonomists for standard genome sequencing and annotation.</title>
        <authorList>
            <consortium name="The Broad Institute Genomics Platform"/>
            <consortium name="The Broad Institute Genome Sequencing Center for Infectious Disease"/>
            <person name="Wu L."/>
            <person name="Ma J."/>
        </authorList>
    </citation>
    <scope>NUCLEOTIDE SEQUENCE [LARGE SCALE GENOMIC DNA]</scope>
    <source>
        <strain evidence="10">JCM 17927</strain>
    </source>
</reference>
<dbReference type="InterPro" id="IPR003838">
    <property type="entry name" value="ABC3_permease_C"/>
</dbReference>
<evidence type="ECO:0000256" key="1">
    <source>
        <dbReference type="ARBA" id="ARBA00004651"/>
    </source>
</evidence>
<comment type="subcellular location">
    <subcellularLocation>
        <location evidence="1">Cell membrane</location>
        <topology evidence="1">Multi-pass membrane protein</topology>
    </subcellularLocation>
</comment>
<organism evidence="9 10">
    <name type="scientific">Nibrella saemangeumensis</name>
    <dbReference type="NCBI Taxonomy" id="1084526"/>
    <lineage>
        <taxon>Bacteria</taxon>
        <taxon>Pseudomonadati</taxon>
        <taxon>Bacteroidota</taxon>
        <taxon>Cytophagia</taxon>
        <taxon>Cytophagales</taxon>
        <taxon>Spirosomataceae</taxon>
        <taxon>Nibrella</taxon>
    </lineage>
</organism>
<proteinExistence type="predicted"/>
<keyword evidence="4 6" id="KW-1133">Transmembrane helix</keyword>
<feature type="transmembrane region" description="Helical" evidence="6">
    <location>
        <begin position="670"/>
        <end position="689"/>
    </location>
</feature>
<feature type="transmembrane region" description="Helical" evidence="6">
    <location>
        <begin position="21"/>
        <end position="41"/>
    </location>
</feature>
<protein>
    <submittedName>
        <fullName evidence="9">ABC transporter permease</fullName>
    </submittedName>
</protein>
<keyword evidence="2" id="KW-1003">Cell membrane</keyword>
<comment type="caution">
    <text evidence="9">The sequence shown here is derived from an EMBL/GenBank/DDBJ whole genome shotgun (WGS) entry which is preliminary data.</text>
</comment>
<dbReference type="Pfam" id="PF02687">
    <property type="entry name" value="FtsX"/>
    <property type="match status" value="2"/>
</dbReference>
<gene>
    <name evidence="9" type="ORF">GCM10023189_37580</name>
</gene>
<keyword evidence="10" id="KW-1185">Reference proteome</keyword>
<evidence type="ECO:0000259" key="7">
    <source>
        <dbReference type="Pfam" id="PF02687"/>
    </source>
</evidence>
<evidence type="ECO:0000313" key="10">
    <source>
        <dbReference type="Proteomes" id="UP001501175"/>
    </source>
</evidence>
<accession>A0ABP8N8R2</accession>
<evidence type="ECO:0000256" key="3">
    <source>
        <dbReference type="ARBA" id="ARBA00022692"/>
    </source>
</evidence>
<name>A0ABP8N8R2_9BACT</name>
<feature type="domain" description="MacB-like periplasmic core" evidence="8">
    <location>
        <begin position="431"/>
        <end position="629"/>
    </location>
</feature>
<sequence>MLRNYLTIAVRNLFKNKVFSAINIVGLALGLACSLLIFLWIQDERSIDRFHANGDRLFRVMEQQQYSGQIEVTNSTPGLLAESLKKEVPEVDKAAEITWEVPMLLTAGSVSGRATGRFATPEFFEVFSFPLLYGDATSVLSEPGKLVISESLARKYFGNENPVGRVLRIDNVVDVLVSGVFTDIPEKSSLTFDFLVPYQHFLQKNEWAKEWGNNAPLTFVRLQPEASAEKVDAKIANFVKAKDKNSNVTLFLQNYGDSYLYSNFTNGQQDGGRIDYVRLFTVVAIVILLIACVNFMNLATARSAKRAKEVGIRKVVGAGRYTLAGQFLGEAFLITLLAFVLTLIVVWLFLPTFNNFTQKHISIQFTDPQFVLTLLSLAVLTGLVAGSYPALFLSSLMPLRVLKGGASSGILKFKQGATLFRQGLVVFQFTVSVILIVGTVIVFQQMKYIRTKNLGFTKENLIVLPLEAEMHKNVEAYRQDVLASPAIRALTLTSQPPMEVSISTGGVEWPGKQADERVEFPFILTDHDFVAAMSISLKEGRNFNRSMPTDSSVVLINEEAARRMRLQNPVGQTIRFWNRPHQIVGVLKDFHINSLHVAMQPLILHLAPGVGSNNYILVRTQPGQTQQALAVLQAANRKYNPAYPFEYHFLDETFERQYRSELIVESLTNYFALLAIVISCLGLLGLTIFTTEQRTKEVGVRKVLGASVSNLVYLLSKDFLKLVFIANGIAFPIAWWMMNNWLNDFAFKADLKAWVFVVAGGAALLIAFLTISFQAVRTALMNPVNSLQSE</sequence>